<dbReference type="AlphaFoldDB" id="A0A1F7L294"/>
<feature type="domain" description="DUF8168" evidence="2">
    <location>
        <begin position="3"/>
        <end position="101"/>
    </location>
</feature>
<accession>A0A1F7L294</accession>
<dbReference type="Pfam" id="PF26505">
    <property type="entry name" value="DUF8168_N"/>
    <property type="match status" value="1"/>
</dbReference>
<gene>
    <name evidence="3" type="ORF">A3K52_05835</name>
</gene>
<comment type="caution">
    <text evidence="3">The sequence shown here is derived from an EMBL/GenBank/DDBJ whole genome shotgun (WGS) entry which is preliminary data.</text>
</comment>
<dbReference type="Pfam" id="PF26504">
    <property type="entry name" value="DUF8168_C"/>
    <property type="match status" value="1"/>
</dbReference>
<dbReference type="InterPro" id="IPR059012">
    <property type="entry name" value="DUF8168_C"/>
</dbReference>
<evidence type="ECO:0000259" key="1">
    <source>
        <dbReference type="Pfam" id="PF26504"/>
    </source>
</evidence>
<evidence type="ECO:0000259" key="2">
    <source>
        <dbReference type="Pfam" id="PF26505"/>
    </source>
</evidence>
<protein>
    <recommendedName>
        <fullName evidence="5">DUF4145 domain-containing protein</fullName>
    </recommendedName>
</protein>
<dbReference type="InterPro" id="IPR059013">
    <property type="entry name" value="DUF8168_N"/>
</dbReference>
<feature type="domain" description="DUF8168" evidence="1">
    <location>
        <begin position="132"/>
        <end position="229"/>
    </location>
</feature>
<evidence type="ECO:0000313" key="4">
    <source>
        <dbReference type="Proteomes" id="UP000177050"/>
    </source>
</evidence>
<name>A0A1F7L294_9BACT</name>
<sequence>MKYIFFGKVYPERAPITISSVNGRVKSDDASFEANIKTSILLSQITVEVDTDSQIPLVDLKNTIEKNVHTFMDVYGYLKGYTYNVEIASVYIPETGYHEVFGMDVVKITQDEKNRPLSYQDTLLLALIIPELSMVLKDLRDAIGRPLDTFFHCRRATETIAKFFTKSNNKARGWQEAIKILNLNQSDINEIKETGGDQRHGVYGPVVGEKRVDIMMKTWRVVDKFVKYLKAQESNKKL</sequence>
<evidence type="ECO:0000313" key="3">
    <source>
        <dbReference type="EMBL" id="OGK74255.1"/>
    </source>
</evidence>
<evidence type="ECO:0008006" key="5">
    <source>
        <dbReference type="Google" id="ProtNLM"/>
    </source>
</evidence>
<proteinExistence type="predicted"/>
<dbReference type="Proteomes" id="UP000177050">
    <property type="component" value="Unassembled WGS sequence"/>
</dbReference>
<reference evidence="3 4" key="1">
    <citation type="journal article" date="2016" name="Nat. Commun.">
        <title>Thousands of microbial genomes shed light on interconnected biogeochemical processes in an aquifer system.</title>
        <authorList>
            <person name="Anantharaman K."/>
            <person name="Brown C.T."/>
            <person name="Hug L.A."/>
            <person name="Sharon I."/>
            <person name="Castelle C.J."/>
            <person name="Probst A.J."/>
            <person name="Thomas B.C."/>
            <person name="Singh A."/>
            <person name="Wilkins M.J."/>
            <person name="Karaoz U."/>
            <person name="Brodie E.L."/>
            <person name="Williams K.H."/>
            <person name="Hubbard S.S."/>
            <person name="Banfield J.F."/>
        </authorList>
    </citation>
    <scope>NUCLEOTIDE SEQUENCE [LARGE SCALE GENOMIC DNA]</scope>
</reference>
<organism evidence="3 4">
    <name type="scientific">Candidatus Roizmanbacteria bacterium RIFOXYD1_FULL_38_12</name>
    <dbReference type="NCBI Taxonomy" id="1802093"/>
    <lineage>
        <taxon>Bacteria</taxon>
        <taxon>Candidatus Roizmaniibacteriota</taxon>
    </lineage>
</organism>
<dbReference type="EMBL" id="MGBR01000001">
    <property type="protein sequence ID" value="OGK74255.1"/>
    <property type="molecule type" value="Genomic_DNA"/>
</dbReference>